<feature type="transmembrane region" description="Helical" evidence="1">
    <location>
        <begin position="60"/>
        <end position="82"/>
    </location>
</feature>
<dbReference type="Proteomes" id="UP000078503">
    <property type="component" value="Unassembled WGS sequence"/>
</dbReference>
<keyword evidence="1" id="KW-0472">Membrane</keyword>
<sequence>MRLVRPLSNLREVATGIVVVSFAYSVKFVYELDYTQLIVNQVLIPWNGLIKESPECLICFIRMALMYVVLTQLVSLATRIGYKWLQKWYLSPIWIREAELSNALINTSIYFVTGIMIWLDYDVQLLRDFYLVIIPAVQSVIHCSR</sequence>
<accession>A0A178KKL0</accession>
<protein>
    <submittedName>
        <fullName evidence="2">Uncharacterized protein</fullName>
    </submittedName>
</protein>
<feature type="transmembrane region" description="Helical" evidence="1">
    <location>
        <begin position="103"/>
        <end position="121"/>
    </location>
</feature>
<dbReference type="EMBL" id="LVHF01000012">
    <property type="protein sequence ID" value="OAN17859.1"/>
    <property type="molecule type" value="Genomic_DNA"/>
</dbReference>
<keyword evidence="1" id="KW-0812">Transmembrane</keyword>
<gene>
    <name evidence="2" type="ORF">A3K86_02780</name>
</gene>
<keyword evidence="1" id="KW-1133">Transmembrane helix</keyword>
<comment type="caution">
    <text evidence="2">The sequence shown here is derived from an EMBL/GenBank/DDBJ whole genome shotgun (WGS) entry which is preliminary data.</text>
</comment>
<evidence type="ECO:0000256" key="1">
    <source>
        <dbReference type="SAM" id="Phobius"/>
    </source>
</evidence>
<name>A0A178KKL0_9GAMM</name>
<proteinExistence type="predicted"/>
<evidence type="ECO:0000313" key="2">
    <source>
        <dbReference type="EMBL" id="OAN17859.1"/>
    </source>
</evidence>
<organism evidence="2 3">
    <name type="scientific">Photobacterium jeanii</name>
    <dbReference type="NCBI Taxonomy" id="858640"/>
    <lineage>
        <taxon>Bacteria</taxon>
        <taxon>Pseudomonadati</taxon>
        <taxon>Pseudomonadota</taxon>
        <taxon>Gammaproteobacteria</taxon>
        <taxon>Vibrionales</taxon>
        <taxon>Vibrionaceae</taxon>
        <taxon>Photobacterium</taxon>
    </lineage>
</organism>
<evidence type="ECO:0000313" key="3">
    <source>
        <dbReference type="Proteomes" id="UP000078503"/>
    </source>
</evidence>
<dbReference type="AlphaFoldDB" id="A0A178KKL0"/>
<keyword evidence="3" id="KW-1185">Reference proteome</keyword>
<reference evidence="2 3" key="1">
    <citation type="submission" date="2016-03" db="EMBL/GenBank/DDBJ databases">
        <title>Photobacterium proteolyticum sp. nov. a protease producing bacterium isolated from ocean sediments of Laizhou Bay.</title>
        <authorList>
            <person name="Li Y."/>
        </authorList>
    </citation>
    <scope>NUCLEOTIDE SEQUENCE [LARGE SCALE GENOMIC DNA]</scope>
    <source>
        <strain evidence="2 3">R-40508</strain>
    </source>
</reference>
<feature type="transmembrane region" description="Helical" evidence="1">
    <location>
        <begin position="12"/>
        <end position="30"/>
    </location>
</feature>